<dbReference type="EMBL" id="JBIRUI010000012">
    <property type="protein sequence ID" value="MFI1717028.1"/>
    <property type="molecule type" value="Genomic_DNA"/>
</dbReference>
<dbReference type="InterPro" id="IPR014710">
    <property type="entry name" value="RmlC-like_jellyroll"/>
</dbReference>
<dbReference type="SMART" id="SM00100">
    <property type="entry name" value="cNMP"/>
    <property type="match status" value="1"/>
</dbReference>
<gene>
    <name evidence="2" type="ORF">ACH407_26080</name>
</gene>
<dbReference type="Gene3D" id="2.60.120.10">
    <property type="entry name" value="Jelly Rolls"/>
    <property type="match status" value="1"/>
</dbReference>
<dbReference type="Pfam" id="PF00027">
    <property type="entry name" value="cNMP_binding"/>
    <property type="match status" value="1"/>
</dbReference>
<keyword evidence="3" id="KW-1185">Reference proteome</keyword>
<evidence type="ECO:0000313" key="2">
    <source>
        <dbReference type="EMBL" id="MFI1717028.1"/>
    </source>
</evidence>
<comment type="caution">
    <text evidence="2">The sequence shown here is derived from an EMBL/GenBank/DDBJ whole genome shotgun (WGS) entry which is preliminary data.</text>
</comment>
<dbReference type="InterPro" id="IPR000595">
    <property type="entry name" value="cNMP-bd_dom"/>
</dbReference>
<accession>A0ABW7UE86</accession>
<dbReference type="InterPro" id="IPR050397">
    <property type="entry name" value="Env_Response_Regulators"/>
</dbReference>
<feature type="domain" description="Cyclic nucleotide-binding" evidence="1">
    <location>
        <begin position="7"/>
        <end position="76"/>
    </location>
</feature>
<dbReference type="InterPro" id="IPR018490">
    <property type="entry name" value="cNMP-bd_dom_sf"/>
</dbReference>
<organism evidence="2 3">
    <name type="scientific">Streptomyces litmocidini</name>
    <dbReference type="NCBI Taxonomy" id="67318"/>
    <lineage>
        <taxon>Bacteria</taxon>
        <taxon>Bacillati</taxon>
        <taxon>Actinomycetota</taxon>
        <taxon>Actinomycetes</taxon>
        <taxon>Kitasatosporales</taxon>
        <taxon>Streptomycetaceae</taxon>
        <taxon>Streptomyces</taxon>
    </lineage>
</organism>
<evidence type="ECO:0000259" key="1">
    <source>
        <dbReference type="PROSITE" id="PS50042"/>
    </source>
</evidence>
<dbReference type="PANTHER" id="PTHR24567">
    <property type="entry name" value="CRP FAMILY TRANSCRIPTIONAL REGULATORY PROTEIN"/>
    <property type="match status" value="1"/>
</dbReference>
<dbReference type="Proteomes" id="UP001611339">
    <property type="component" value="Unassembled WGS sequence"/>
</dbReference>
<evidence type="ECO:0000313" key="3">
    <source>
        <dbReference type="Proteomes" id="UP001611339"/>
    </source>
</evidence>
<dbReference type="RefSeq" id="WP_398711294.1">
    <property type="nucleotide sequence ID" value="NZ_JBIRUI010000012.1"/>
</dbReference>
<sequence>MSTMSMLLDELAPKARDQLLRQARPVRFPADTRIFRERQHADRFWIIESGRVALDRRLPGHSTALIETLVPGDLLGCSWLTPPHHWRYDATATTEVHALEFDGQAVRDLCAQDVSIGEAVSATVAAARARRLLR</sequence>
<proteinExistence type="predicted"/>
<dbReference type="SUPFAM" id="SSF51206">
    <property type="entry name" value="cAMP-binding domain-like"/>
    <property type="match status" value="1"/>
</dbReference>
<dbReference type="CDD" id="cd00038">
    <property type="entry name" value="CAP_ED"/>
    <property type="match status" value="1"/>
</dbReference>
<dbReference type="PROSITE" id="PS50042">
    <property type="entry name" value="CNMP_BINDING_3"/>
    <property type="match status" value="1"/>
</dbReference>
<dbReference type="PANTHER" id="PTHR24567:SF74">
    <property type="entry name" value="HTH-TYPE TRANSCRIPTIONAL REGULATOR ARCR"/>
    <property type="match status" value="1"/>
</dbReference>
<name>A0ABW7UE86_9ACTN</name>
<protein>
    <submittedName>
        <fullName evidence="2">Cyclic nucleotide-binding domain-containing protein</fullName>
    </submittedName>
</protein>
<reference evidence="2 3" key="1">
    <citation type="submission" date="2024-10" db="EMBL/GenBank/DDBJ databases">
        <title>The Natural Products Discovery Center: Release of the First 8490 Sequenced Strains for Exploring Actinobacteria Biosynthetic Diversity.</title>
        <authorList>
            <person name="Kalkreuter E."/>
            <person name="Kautsar S.A."/>
            <person name="Yang D."/>
            <person name="Bader C.D."/>
            <person name="Teijaro C.N."/>
            <person name="Fluegel L."/>
            <person name="Davis C.M."/>
            <person name="Simpson J.R."/>
            <person name="Lauterbach L."/>
            <person name="Steele A.D."/>
            <person name="Gui C."/>
            <person name="Meng S."/>
            <person name="Li G."/>
            <person name="Viehrig K."/>
            <person name="Ye F."/>
            <person name="Su P."/>
            <person name="Kiefer A.F."/>
            <person name="Nichols A."/>
            <person name="Cepeda A.J."/>
            <person name="Yan W."/>
            <person name="Fan B."/>
            <person name="Jiang Y."/>
            <person name="Adhikari A."/>
            <person name="Zheng C.-J."/>
            <person name="Schuster L."/>
            <person name="Cowan T.M."/>
            <person name="Smanski M.J."/>
            <person name="Chevrette M.G."/>
            <person name="De Carvalho L.P.S."/>
            <person name="Shen B."/>
        </authorList>
    </citation>
    <scope>NUCLEOTIDE SEQUENCE [LARGE SCALE GENOMIC DNA]</scope>
    <source>
        <strain evidence="2 3">NPDC020602</strain>
    </source>
</reference>